<sequence>PQIEAIIHKNLINRYGMTESHVITSLPLDGPFKQGSVGLPIDGIEMKLVSEDGKASFAGTKGENGSPVVGEVKIRSKNLFSHYWNKPEATSMAFDHEGFFSTGDLGYIDENGFLTLVGRKDDLIITHGHNVYPPVVERVLNE</sequence>
<comment type="caution">
    <text evidence="2">The sequence shown here is derived from an EMBL/GenBank/DDBJ whole genome shotgun (WGS) entry which is preliminary data.</text>
</comment>
<dbReference type="AlphaFoldDB" id="X1DY52"/>
<feature type="non-terminal residue" evidence="2">
    <location>
        <position position="142"/>
    </location>
</feature>
<dbReference type="Pfam" id="PF00501">
    <property type="entry name" value="AMP-binding"/>
    <property type="match status" value="1"/>
</dbReference>
<proteinExistence type="predicted"/>
<dbReference type="GO" id="GO:0006631">
    <property type="term" value="P:fatty acid metabolic process"/>
    <property type="evidence" value="ECO:0007669"/>
    <property type="project" value="TreeGrafter"/>
</dbReference>
<gene>
    <name evidence="2" type="ORF">S01H4_63265</name>
</gene>
<dbReference type="SUPFAM" id="SSF56801">
    <property type="entry name" value="Acetyl-CoA synthetase-like"/>
    <property type="match status" value="1"/>
</dbReference>
<feature type="non-terminal residue" evidence="2">
    <location>
        <position position="1"/>
    </location>
</feature>
<dbReference type="EMBL" id="BART01037997">
    <property type="protein sequence ID" value="GAH13110.1"/>
    <property type="molecule type" value="Genomic_DNA"/>
</dbReference>
<organism evidence="2">
    <name type="scientific">marine sediment metagenome</name>
    <dbReference type="NCBI Taxonomy" id="412755"/>
    <lineage>
        <taxon>unclassified sequences</taxon>
        <taxon>metagenomes</taxon>
        <taxon>ecological metagenomes</taxon>
    </lineage>
</organism>
<accession>X1DY52</accession>
<dbReference type="PANTHER" id="PTHR43201:SF32">
    <property type="entry name" value="2-SUCCINYLBENZOATE--COA LIGASE, CHLOROPLASTIC_PEROXISOMAL"/>
    <property type="match status" value="1"/>
</dbReference>
<evidence type="ECO:0000313" key="2">
    <source>
        <dbReference type="EMBL" id="GAH13110.1"/>
    </source>
</evidence>
<feature type="domain" description="AMP-dependent synthetase/ligase" evidence="1">
    <location>
        <begin position="9"/>
        <end position="84"/>
    </location>
</feature>
<protein>
    <recommendedName>
        <fullName evidence="1">AMP-dependent synthetase/ligase domain-containing protein</fullName>
    </recommendedName>
</protein>
<name>X1DY52_9ZZZZ</name>
<dbReference type="Gene3D" id="3.40.50.12780">
    <property type="entry name" value="N-terminal domain of ligase-like"/>
    <property type="match status" value="1"/>
</dbReference>
<reference evidence="2" key="1">
    <citation type="journal article" date="2014" name="Front. Microbiol.">
        <title>High frequency of phylogenetically diverse reductive dehalogenase-homologous genes in deep subseafloor sedimentary metagenomes.</title>
        <authorList>
            <person name="Kawai M."/>
            <person name="Futagami T."/>
            <person name="Toyoda A."/>
            <person name="Takaki Y."/>
            <person name="Nishi S."/>
            <person name="Hori S."/>
            <person name="Arai W."/>
            <person name="Tsubouchi T."/>
            <person name="Morono Y."/>
            <person name="Uchiyama I."/>
            <person name="Ito T."/>
            <person name="Fujiyama A."/>
            <person name="Inagaki F."/>
            <person name="Takami H."/>
        </authorList>
    </citation>
    <scope>NUCLEOTIDE SEQUENCE</scope>
    <source>
        <strain evidence="2">Expedition CK06-06</strain>
    </source>
</reference>
<dbReference type="PANTHER" id="PTHR43201">
    <property type="entry name" value="ACYL-COA SYNTHETASE"/>
    <property type="match status" value="1"/>
</dbReference>
<dbReference type="GO" id="GO:0031956">
    <property type="term" value="F:medium-chain fatty acid-CoA ligase activity"/>
    <property type="evidence" value="ECO:0007669"/>
    <property type="project" value="TreeGrafter"/>
</dbReference>
<dbReference type="InterPro" id="IPR042099">
    <property type="entry name" value="ANL_N_sf"/>
</dbReference>
<dbReference type="InterPro" id="IPR000873">
    <property type="entry name" value="AMP-dep_synth/lig_dom"/>
</dbReference>
<evidence type="ECO:0000259" key="1">
    <source>
        <dbReference type="Pfam" id="PF00501"/>
    </source>
</evidence>